<proteinExistence type="predicted"/>
<feature type="compositionally biased region" description="Gly residues" evidence="1">
    <location>
        <begin position="156"/>
        <end position="165"/>
    </location>
</feature>
<keyword evidence="3" id="KW-1185">Reference proteome</keyword>
<name>A0A7T7XNP3_9SPIR</name>
<reference evidence="2" key="1">
    <citation type="submission" date="2021-01" db="EMBL/GenBank/DDBJ databases">
        <title>Description of Breznakiella homolactica.</title>
        <authorList>
            <person name="Song Y."/>
            <person name="Brune A."/>
        </authorList>
    </citation>
    <scope>NUCLEOTIDE SEQUENCE</scope>
    <source>
        <strain evidence="2">RmG30</strain>
    </source>
</reference>
<feature type="region of interest" description="Disordered" evidence="1">
    <location>
        <begin position="134"/>
        <end position="200"/>
    </location>
</feature>
<sequence length="335" mass="35487">MKRDVSSGQAKTNAPSPLLSNSADSNNSAAAYAGKSLPSADAFFVQPHKLGSEIPQNVKQLITSLGLPPDALSASLISFARYFSLDLEPSRLLQFHRIISSFRHGREAAALGAAAAEDKGAVLTKESLHLFADAIDPGSRGGSGEDSPPGSNSGDSSGGGSGRSGSGTRDDAGDPEKKTDKPRQVPPDASAVREMAAAGASGETVQGILNRLPGKNGRRWAVFPFKFESQGEEFAVTVRILLIGENNSSCKAGRLAADIRSSRRRWLFVLDRPGEADSAGLVQVSPMGAERKKLERELSELLAGFVRRVRVVDGDGFSWFPDGRNDELPSVNEEV</sequence>
<feature type="compositionally biased region" description="Basic and acidic residues" evidence="1">
    <location>
        <begin position="168"/>
        <end position="183"/>
    </location>
</feature>
<organism evidence="2 3">
    <name type="scientific">Breznakiella homolactica</name>
    <dbReference type="NCBI Taxonomy" id="2798577"/>
    <lineage>
        <taxon>Bacteria</taxon>
        <taxon>Pseudomonadati</taxon>
        <taxon>Spirochaetota</taxon>
        <taxon>Spirochaetia</taxon>
        <taxon>Spirochaetales</taxon>
        <taxon>Breznakiellaceae</taxon>
        <taxon>Breznakiella</taxon>
    </lineage>
</organism>
<gene>
    <name evidence="2" type="ORF">JFL75_01950</name>
</gene>
<feature type="region of interest" description="Disordered" evidence="1">
    <location>
        <begin position="1"/>
        <end position="22"/>
    </location>
</feature>
<feature type="compositionally biased region" description="Low complexity" evidence="1">
    <location>
        <begin position="145"/>
        <end position="155"/>
    </location>
</feature>
<dbReference type="EMBL" id="CP067089">
    <property type="protein sequence ID" value="QQO09704.1"/>
    <property type="molecule type" value="Genomic_DNA"/>
</dbReference>
<evidence type="ECO:0000313" key="3">
    <source>
        <dbReference type="Proteomes" id="UP000595917"/>
    </source>
</evidence>
<dbReference type="KEGG" id="bhc:JFL75_01950"/>
<accession>A0A7T7XNP3</accession>
<evidence type="ECO:0000313" key="2">
    <source>
        <dbReference type="EMBL" id="QQO09704.1"/>
    </source>
</evidence>
<dbReference type="RefSeq" id="WP_215627007.1">
    <property type="nucleotide sequence ID" value="NZ_CP067089.2"/>
</dbReference>
<feature type="compositionally biased region" description="Polar residues" evidence="1">
    <location>
        <begin position="1"/>
        <end position="13"/>
    </location>
</feature>
<dbReference type="AlphaFoldDB" id="A0A7T7XNP3"/>
<dbReference type="Proteomes" id="UP000595917">
    <property type="component" value="Chromosome"/>
</dbReference>
<protein>
    <submittedName>
        <fullName evidence="2">Uncharacterized protein</fullName>
    </submittedName>
</protein>
<evidence type="ECO:0000256" key="1">
    <source>
        <dbReference type="SAM" id="MobiDB-lite"/>
    </source>
</evidence>